<evidence type="ECO:0000256" key="1">
    <source>
        <dbReference type="SAM" id="MobiDB-lite"/>
    </source>
</evidence>
<gene>
    <name evidence="2" type="ORF">Sango_1655000</name>
</gene>
<name>A0AAE1WKQ0_9LAMI</name>
<sequence>MNDFALVEIVQSAENLAGEIRKRRLMGDVCTLKGSLVHVLEEDLNFPIVIEEIVAFDDVRVVDIAKDLDFAAHLNADGIVVVAIDHFEGVEFAGGSVKDFVDGAAGSATDATDAVELGVFKGLGRGGGGGSGGGGRGRGTAREGSRCGRGRVRSGRRRRLARLAASAGGGWRGLMVDRYQGTNGGLGDGLIVKTKKKKKK</sequence>
<reference evidence="2" key="2">
    <citation type="journal article" date="2024" name="Plant">
        <title>Genomic evolution and insights into agronomic trait innovations of Sesamum species.</title>
        <authorList>
            <person name="Miao H."/>
            <person name="Wang L."/>
            <person name="Qu L."/>
            <person name="Liu H."/>
            <person name="Sun Y."/>
            <person name="Le M."/>
            <person name="Wang Q."/>
            <person name="Wei S."/>
            <person name="Zheng Y."/>
            <person name="Lin W."/>
            <person name="Duan Y."/>
            <person name="Cao H."/>
            <person name="Xiong S."/>
            <person name="Wang X."/>
            <person name="Wei L."/>
            <person name="Li C."/>
            <person name="Ma Q."/>
            <person name="Ju M."/>
            <person name="Zhao R."/>
            <person name="Li G."/>
            <person name="Mu C."/>
            <person name="Tian Q."/>
            <person name="Mei H."/>
            <person name="Zhang T."/>
            <person name="Gao T."/>
            <person name="Zhang H."/>
        </authorList>
    </citation>
    <scope>NUCLEOTIDE SEQUENCE</scope>
    <source>
        <strain evidence="2">K16</strain>
    </source>
</reference>
<evidence type="ECO:0000313" key="3">
    <source>
        <dbReference type="Proteomes" id="UP001289374"/>
    </source>
</evidence>
<accession>A0AAE1WKQ0</accession>
<comment type="caution">
    <text evidence="2">The sequence shown here is derived from an EMBL/GenBank/DDBJ whole genome shotgun (WGS) entry which is preliminary data.</text>
</comment>
<dbReference type="EMBL" id="JACGWL010000009">
    <property type="protein sequence ID" value="KAK4395007.1"/>
    <property type="molecule type" value="Genomic_DNA"/>
</dbReference>
<dbReference type="Proteomes" id="UP001289374">
    <property type="component" value="Unassembled WGS sequence"/>
</dbReference>
<feature type="compositionally biased region" description="Gly residues" evidence="1">
    <location>
        <begin position="128"/>
        <end position="138"/>
    </location>
</feature>
<keyword evidence="3" id="KW-1185">Reference proteome</keyword>
<feature type="region of interest" description="Disordered" evidence="1">
    <location>
        <begin position="128"/>
        <end position="155"/>
    </location>
</feature>
<dbReference type="AlphaFoldDB" id="A0AAE1WKQ0"/>
<reference evidence="2" key="1">
    <citation type="submission" date="2020-06" db="EMBL/GenBank/DDBJ databases">
        <authorList>
            <person name="Li T."/>
            <person name="Hu X."/>
            <person name="Zhang T."/>
            <person name="Song X."/>
            <person name="Zhang H."/>
            <person name="Dai N."/>
            <person name="Sheng W."/>
            <person name="Hou X."/>
            <person name="Wei L."/>
        </authorList>
    </citation>
    <scope>NUCLEOTIDE SEQUENCE</scope>
    <source>
        <strain evidence="2">K16</strain>
        <tissue evidence="2">Leaf</tissue>
    </source>
</reference>
<protein>
    <submittedName>
        <fullName evidence="2">Uncharacterized protein</fullName>
    </submittedName>
</protein>
<organism evidence="2 3">
    <name type="scientific">Sesamum angolense</name>
    <dbReference type="NCBI Taxonomy" id="2727404"/>
    <lineage>
        <taxon>Eukaryota</taxon>
        <taxon>Viridiplantae</taxon>
        <taxon>Streptophyta</taxon>
        <taxon>Embryophyta</taxon>
        <taxon>Tracheophyta</taxon>
        <taxon>Spermatophyta</taxon>
        <taxon>Magnoliopsida</taxon>
        <taxon>eudicotyledons</taxon>
        <taxon>Gunneridae</taxon>
        <taxon>Pentapetalae</taxon>
        <taxon>asterids</taxon>
        <taxon>lamiids</taxon>
        <taxon>Lamiales</taxon>
        <taxon>Pedaliaceae</taxon>
        <taxon>Sesamum</taxon>
    </lineage>
</organism>
<proteinExistence type="predicted"/>
<evidence type="ECO:0000313" key="2">
    <source>
        <dbReference type="EMBL" id="KAK4395007.1"/>
    </source>
</evidence>